<reference evidence="4" key="1">
    <citation type="submission" date="2017-09" db="EMBL/GenBank/DDBJ databases">
        <title>Depth-based differentiation of microbial function through sediment-hosted aquifers and enrichment of novel symbionts in the deep terrestrial subsurface.</title>
        <authorList>
            <person name="Probst A.J."/>
            <person name="Ladd B."/>
            <person name="Jarett J.K."/>
            <person name="Geller-Mcgrath D.E."/>
            <person name="Sieber C.M.K."/>
            <person name="Emerson J.B."/>
            <person name="Anantharaman K."/>
            <person name="Thomas B.C."/>
            <person name="Malmstrom R."/>
            <person name="Stieglmeier M."/>
            <person name="Klingl A."/>
            <person name="Woyke T."/>
            <person name="Ryan C.M."/>
            <person name="Banfield J.F."/>
        </authorList>
    </citation>
    <scope>NUCLEOTIDE SEQUENCE [LARGE SCALE GENOMIC DNA]</scope>
</reference>
<dbReference type="Pfam" id="PF22725">
    <property type="entry name" value="GFO_IDH_MocA_C3"/>
    <property type="match status" value="1"/>
</dbReference>
<dbReference type="PANTHER" id="PTHR43377">
    <property type="entry name" value="BILIVERDIN REDUCTASE A"/>
    <property type="match status" value="1"/>
</dbReference>
<dbReference type="SUPFAM" id="SSF55347">
    <property type="entry name" value="Glyceraldehyde-3-phosphate dehydrogenase-like, C-terminal domain"/>
    <property type="match status" value="1"/>
</dbReference>
<dbReference type="InterPro" id="IPR055170">
    <property type="entry name" value="GFO_IDH_MocA-like_dom"/>
</dbReference>
<dbReference type="InterPro" id="IPR000683">
    <property type="entry name" value="Gfo/Idh/MocA-like_OxRdtase_N"/>
</dbReference>
<name>A0A2M6P0G9_9BACT</name>
<sequence>MTILQVGLGSMGKRRIRNFLFHGVNEDSLFGFDLNEERRKEVEEQYGIKTFASFSDAVDIVHPDIFSISTPPNHHSTYYLYAAKNKKHFFVEATTHDDGYERLLGLLDGSFVAAPSCTFRYFPAVKKIKEILAQGTLGSPLTFSYHLGQYLPDWHPWEDYRKVYFSQKETGACREMLPFELIWLTGLFDTKVSSILGIKGKVSHLEMSADDVYAASVKFSNNIIGTILIDVVARYPFRTLRIMCEEGVIEWDWMSYQIKVYNSSSGQWDIISLQKGESEVGYETTEDMYREEIQHFLAAVSGEFSYPYTFFEDWDILKALYTFEKIPDFVY</sequence>
<feature type="domain" description="Gfo/Idh/MocA-like oxidoreductase N-terminal" evidence="1">
    <location>
        <begin position="3"/>
        <end position="92"/>
    </location>
</feature>
<organism evidence="3 4">
    <name type="scientific">Candidatus Magasanikbacteria bacterium CG10_big_fil_rev_8_21_14_0_10_38_6</name>
    <dbReference type="NCBI Taxonomy" id="1974647"/>
    <lineage>
        <taxon>Bacteria</taxon>
        <taxon>Candidatus Magasanikiibacteriota</taxon>
    </lineage>
</organism>
<dbReference type="Pfam" id="PF01408">
    <property type="entry name" value="GFO_IDH_MocA"/>
    <property type="match status" value="1"/>
</dbReference>
<dbReference type="EMBL" id="PFBW01000167">
    <property type="protein sequence ID" value="PIR77197.1"/>
    <property type="molecule type" value="Genomic_DNA"/>
</dbReference>
<feature type="domain" description="GFO/IDH/MocA-like oxidoreductase" evidence="2">
    <location>
        <begin position="126"/>
        <end position="250"/>
    </location>
</feature>
<evidence type="ECO:0000313" key="3">
    <source>
        <dbReference type="EMBL" id="PIR77197.1"/>
    </source>
</evidence>
<dbReference type="InterPro" id="IPR051450">
    <property type="entry name" value="Gfo/Idh/MocA_Oxidoreductases"/>
</dbReference>
<proteinExistence type="predicted"/>
<dbReference type="Gene3D" id="3.30.360.10">
    <property type="entry name" value="Dihydrodipicolinate Reductase, domain 2"/>
    <property type="match status" value="1"/>
</dbReference>
<evidence type="ECO:0000313" key="4">
    <source>
        <dbReference type="Proteomes" id="UP000228528"/>
    </source>
</evidence>
<gene>
    <name evidence="3" type="ORF">COU30_03815</name>
</gene>
<evidence type="ECO:0000259" key="1">
    <source>
        <dbReference type="Pfam" id="PF01408"/>
    </source>
</evidence>
<comment type="caution">
    <text evidence="3">The sequence shown here is derived from an EMBL/GenBank/DDBJ whole genome shotgun (WGS) entry which is preliminary data.</text>
</comment>
<accession>A0A2M6P0G9</accession>
<dbReference type="AlphaFoldDB" id="A0A2M6P0G9"/>
<evidence type="ECO:0000259" key="2">
    <source>
        <dbReference type="Pfam" id="PF22725"/>
    </source>
</evidence>
<dbReference type="Gene3D" id="3.40.50.720">
    <property type="entry name" value="NAD(P)-binding Rossmann-like Domain"/>
    <property type="match status" value="1"/>
</dbReference>
<protein>
    <submittedName>
        <fullName evidence="3">Uncharacterized protein</fullName>
    </submittedName>
</protein>
<dbReference type="PANTHER" id="PTHR43377:SF1">
    <property type="entry name" value="BILIVERDIN REDUCTASE A"/>
    <property type="match status" value="1"/>
</dbReference>
<dbReference type="InterPro" id="IPR036291">
    <property type="entry name" value="NAD(P)-bd_dom_sf"/>
</dbReference>
<dbReference type="SUPFAM" id="SSF51735">
    <property type="entry name" value="NAD(P)-binding Rossmann-fold domains"/>
    <property type="match status" value="1"/>
</dbReference>
<dbReference type="GO" id="GO:0000166">
    <property type="term" value="F:nucleotide binding"/>
    <property type="evidence" value="ECO:0007669"/>
    <property type="project" value="InterPro"/>
</dbReference>
<dbReference type="Proteomes" id="UP000228528">
    <property type="component" value="Unassembled WGS sequence"/>
</dbReference>